<reference evidence="5" key="1">
    <citation type="submission" date="2021-02" db="EMBL/GenBank/DDBJ databases">
        <authorList>
            <person name="Nowell W R."/>
        </authorList>
    </citation>
    <scope>NUCLEOTIDE SEQUENCE</scope>
</reference>
<dbReference type="Proteomes" id="UP000663836">
    <property type="component" value="Unassembled WGS sequence"/>
</dbReference>
<evidence type="ECO:0000313" key="2">
    <source>
        <dbReference type="EMBL" id="CAF1101989.1"/>
    </source>
</evidence>
<evidence type="ECO:0000256" key="1">
    <source>
        <dbReference type="SAM" id="Phobius"/>
    </source>
</evidence>
<dbReference type="Proteomes" id="UP000663889">
    <property type="component" value="Unassembled WGS sequence"/>
</dbReference>
<dbReference type="EMBL" id="CAJNOL010001082">
    <property type="protein sequence ID" value="CAF1282862.1"/>
    <property type="molecule type" value="Genomic_DNA"/>
</dbReference>
<dbReference type="InterPro" id="IPR004320">
    <property type="entry name" value="BPS1_pln"/>
</dbReference>
<dbReference type="Proteomes" id="UP000663874">
    <property type="component" value="Unassembled WGS sequence"/>
</dbReference>
<keyword evidence="8" id="KW-1185">Reference proteome</keyword>
<dbReference type="EMBL" id="CAJNOT010000919">
    <property type="protein sequence ID" value="CAF1109514.1"/>
    <property type="molecule type" value="Genomic_DNA"/>
</dbReference>
<sequence length="344" mass="40541">MSVKLPCIKCELRDNSNGLFTCNGCQQSFCLNHITSHSNELYNRFEQIMNEYNLVNDIFLDYKKRTNDIQWKLQKREKEINQIKSQINEYQKQSNYSEKDLDKWAMQLEKFKTQLIQANQSKSFIESIYSLHDWLFNSREIKLYISFLLIFFIFYCILSFGKLNLSLSKITFSQVNGPIQLSKDASVAEHYGLDFISGSVRVNQIYSRGVHSIRLSFETFSSSKTFIGMIELNGKQSTSSSSSYGWFIGDKQVIDHKPGIYKIFQIIKKIWSFGIRNQLKHCFTRDEKQENTIEIEIDCDNLKIALNNKQMNEKYELDIDRKQFPLPWQIIIELDHNGDRVRLQ</sequence>
<evidence type="ECO:0000313" key="3">
    <source>
        <dbReference type="EMBL" id="CAF1109514.1"/>
    </source>
</evidence>
<protein>
    <submittedName>
        <fullName evidence="5">Uncharacterized protein</fullName>
    </submittedName>
</protein>
<organism evidence="5 8">
    <name type="scientific">Rotaria sordida</name>
    <dbReference type="NCBI Taxonomy" id="392033"/>
    <lineage>
        <taxon>Eukaryota</taxon>
        <taxon>Metazoa</taxon>
        <taxon>Spiralia</taxon>
        <taxon>Gnathifera</taxon>
        <taxon>Rotifera</taxon>
        <taxon>Eurotatoria</taxon>
        <taxon>Bdelloidea</taxon>
        <taxon>Philodinida</taxon>
        <taxon>Philodinidae</taxon>
        <taxon>Rotaria</taxon>
    </lineage>
</organism>
<accession>A0A815C620</accession>
<evidence type="ECO:0000313" key="8">
    <source>
        <dbReference type="Proteomes" id="UP000663870"/>
    </source>
</evidence>
<dbReference type="Pfam" id="PF03087">
    <property type="entry name" value="BPS1"/>
    <property type="match status" value="1"/>
</dbReference>
<keyword evidence="1" id="KW-1133">Transmembrane helix</keyword>
<evidence type="ECO:0000313" key="4">
    <source>
        <dbReference type="EMBL" id="CAF1122315.1"/>
    </source>
</evidence>
<name>A0A815C620_9BILA</name>
<evidence type="ECO:0000313" key="5">
    <source>
        <dbReference type="EMBL" id="CAF1282862.1"/>
    </source>
</evidence>
<dbReference type="Proteomes" id="UP000663864">
    <property type="component" value="Unassembled WGS sequence"/>
</dbReference>
<dbReference type="EMBL" id="CAJNOH010000781">
    <property type="protein sequence ID" value="CAF1122315.1"/>
    <property type="molecule type" value="Genomic_DNA"/>
</dbReference>
<dbReference type="Proteomes" id="UP000663870">
    <property type="component" value="Unassembled WGS sequence"/>
</dbReference>
<proteinExistence type="predicted"/>
<dbReference type="EMBL" id="CAJOBD010002854">
    <property type="protein sequence ID" value="CAF3912586.1"/>
    <property type="molecule type" value="Genomic_DNA"/>
</dbReference>
<keyword evidence="1" id="KW-0472">Membrane</keyword>
<feature type="transmembrane region" description="Helical" evidence="1">
    <location>
        <begin position="143"/>
        <end position="161"/>
    </location>
</feature>
<gene>
    <name evidence="6" type="ORF">FNK824_LOCUS9833</name>
    <name evidence="7" type="ORF">JBS370_LOCUS21480</name>
    <name evidence="5" type="ORF">JXQ802_LOCUS28583</name>
    <name evidence="4" type="ORF">PYM288_LOCUS20769</name>
    <name evidence="2" type="ORF">SEV965_LOCUS15920</name>
    <name evidence="3" type="ORF">ZHD862_LOCUS18033</name>
</gene>
<keyword evidence="1" id="KW-0812">Transmembrane</keyword>
<dbReference type="AlphaFoldDB" id="A0A815C620"/>
<comment type="caution">
    <text evidence="5">The sequence shown here is derived from an EMBL/GenBank/DDBJ whole genome shotgun (WGS) entry which is preliminary data.</text>
</comment>
<evidence type="ECO:0000313" key="7">
    <source>
        <dbReference type="EMBL" id="CAF3912586.1"/>
    </source>
</evidence>
<dbReference type="EMBL" id="CAJOBE010001061">
    <property type="protein sequence ID" value="CAF3711185.1"/>
    <property type="molecule type" value="Genomic_DNA"/>
</dbReference>
<dbReference type="EMBL" id="CAJNOU010000852">
    <property type="protein sequence ID" value="CAF1101989.1"/>
    <property type="molecule type" value="Genomic_DNA"/>
</dbReference>
<dbReference type="Proteomes" id="UP000663854">
    <property type="component" value="Unassembled WGS sequence"/>
</dbReference>
<evidence type="ECO:0000313" key="6">
    <source>
        <dbReference type="EMBL" id="CAF3711185.1"/>
    </source>
</evidence>